<protein>
    <submittedName>
        <fullName evidence="1">Uncharacterized protein</fullName>
    </submittedName>
</protein>
<proteinExistence type="predicted"/>
<evidence type="ECO:0000313" key="1">
    <source>
        <dbReference type="EMBL" id="MFC3181021.1"/>
    </source>
</evidence>
<name>A0ABV7IX05_9RHOB</name>
<evidence type="ECO:0000313" key="2">
    <source>
        <dbReference type="Proteomes" id="UP001595547"/>
    </source>
</evidence>
<keyword evidence="2" id="KW-1185">Reference proteome</keyword>
<organism evidence="1 2">
    <name type="scientific">Cypionkella sinensis</name>
    <dbReference type="NCBI Taxonomy" id="1756043"/>
    <lineage>
        <taxon>Bacteria</taxon>
        <taxon>Pseudomonadati</taxon>
        <taxon>Pseudomonadota</taxon>
        <taxon>Alphaproteobacteria</taxon>
        <taxon>Rhodobacterales</taxon>
        <taxon>Paracoccaceae</taxon>
        <taxon>Cypionkella</taxon>
    </lineage>
</organism>
<dbReference type="Proteomes" id="UP001595547">
    <property type="component" value="Unassembled WGS sequence"/>
</dbReference>
<accession>A0ABV7IX05</accession>
<dbReference type="RefSeq" id="WP_380072635.1">
    <property type="nucleotide sequence ID" value="NZ_JBHRTO010000001.1"/>
</dbReference>
<gene>
    <name evidence="1" type="ORF">ACFOGH_08480</name>
</gene>
<reference evidence="2" key="1">
    <citation type="journal article" date="2019" name="Int. J. Syst. Evol. Microbiol.">
        <title>The Global Catalogue of Microorganisms (GCM) 10K type strain sequencing project: providing services to taxonomists for standard genome sequencing and annotation.</title>
        <authorList>
            <consortium name="The Broad Institute Genomics Platform"/>
            <consortium name="The Broad Institute Genome Sequencing Center for Infectious Disease"/>
            <person name="Wu L."/>
            <person name="Ma J."/>
        </authorList>
    </citation>
    <scope>NUCLEOTIDE SEQUENCE [LARGE SCALE GENOMIC DNA]</scope>
    <source>
        <strain evidence="2">KCTC 52039</strain>
    </source>
</reference>
<dbReference type="EMBL" id="JBHRTO010000001">
    <property type="protein sequence ID" value="MFC3181021.1"/>
    <property type="molecule type" value="Genomic_DNA"/>
</dbReference>
<sequence>MIGLHFRLNVARMLDPAGNEGSSGQQLIRQRSFAMFTIEHEFDATVITLVDEGEPDSPLQEDITIEAYAECVVLRQLDVMTEEEVSITLSIGQLRDLAAALDLPEGSYRIEPKPR</sequence>
<comment type="caution">
    <text evidence="1">The sequence shown here is derived from an EMBL/GenBank/DDBJ whole genome shotgun (WGS) entry which is preliminary data.</text>
</comment>